<dbReference type="GO" id="GO:0005789">
    <property type="term" value="C:endoplasmic reticulum membrane"/>
    <property type="evidence" value="ECO:0007669"/>
    <property type="project" value="TreeGrafter"/>
</dbReference>
<dbReference type="AlphaFoldDB" id="A0A8J5JXK5"/>
<dbReference type="PANTHER" id="PTHR10859">
    <property type="entry name" value="GLYCOSYL TRANSFERASE"/>
    <property type="match status" value="1"/>
</dbReference>
<sequence length="121" mass="13887">MKYCTVMVVLTDQAFGMLRSRGQLLLFADADGATTFSEYSKVEASLKDLCTVKPLQYHVDPVPILRKSQLPHVQPFVLVDVWFPTLVWLFAVRGIRDTQCGFKLLTRRTSRILFNSLHVER</sequence>
<dbReference type="GO" id="GO:0006487">
    <property type="term" value="P:protein N-linked glycosylation"/>
    <property type="evidence" value="ECO:0007669"/>
    <property type="project" value="TreeGrafter"/>
</dbReference>
<accession>A0A8J5JXK5</accession>
<comment type="caution">
    <text evidence="1">The sequence shown here is derived from an EMBL/GenBank/DDBJ whole genome shotgun (WGS) entry which is preliminary data.</text>
</comment>
<name>A0A8J5JXK5_HOMAM</name>
<organism evidence="1 2">
    <name type="scientific">Homarus americanus</name>
    <name type="common">American lobster</name>
    <dbReference type="NCBI Taxonomy" id="6706"/>
    <lineage>
        <taxon>Eukaryota</taxon>
        <taxon>Metazoa</taxon>
        <taxon>Ecdysozoa</taxon>
        <taxon>Arthropoda</taxon>
        <taxon>Crustacea</taxon>
        <taxon>Multicrustacea</taxon>
        <taxon>Malacostraca</taxon>
        <taxon>Eumalacostraca</taxon>
        <taxon>Eucarida</taxon>
        <taxon>Decapoda</taxon>
        <taxon>Pleocyemata</taxon>
        <taxon>Astacidea</taxon>
        <taxon>Nephropoidea</taxon>
        <taxon>Nephropidae</taxon>
        <taxon>Homarus</taxon>
    </lineage>
</organism>
<dbReference type="Proteomes" id="UP000747542">
    <property type="component" value="Unassembled WGS sequence"/>
</dbReference>
<evidence type="ECO:0000313" key="1">
    <source>
        <dbReference type="EMBL" id="KAG7165466.1"/>
    </source>
</evidence>
<dbReference type="EMBL" id="JAHLQT010024345">
    <property type="protein sequence ID" value="KAG7165466.1"/>
    <property type="molecule type" value="Genomic_DNA"/>
</dbReference>
<proteinExistence type="predicted"/>
<gene>
    <name evidence="1" type="primary">ALG5-L2</name>
    <name evidence="1" type="ORF">Hamer_G007311</name>
</gene>
<keyword evidence="2" id="KW-1185">Reference proteome</keyword>
<dbReference type="PANTHER" id="PTHR10859:SF91">
    <property type="entry name" value="DOLICHYL-PHOSPHATE BETA-GLUCOSYLTRANSFERASE"/>
    <property type="match status" value="1"/>
</dbReference>
<protein>
    <submittedName>
        <fullName evidence="1">Dolichyl-phosphate beta-glucosyltransferase-like 2</fullName>
    </submittedName>
</protein>
<reference evidence="1" key="1">
    <citation type="journal article" date="2021" name="Sci. Adv.">
        <title>The American lobster genome reveals insights on longevity, neural, and immune adaptations.</title>
        <authorList>
            <person name="Polinski J.M."/>
            <person name="Zimin A.V."/>
            <person name="Clark K.F."/>
            <person name="Kohn A.B."/>
            <person name="Sadowski N."/>
            <person name="Timp W."/>
            <person name="Ptitsyn A."/>
            <person name="Khanna P."/>
            <person name="Romanova D.Y."/>
            <person name="Williams P."/>
            <person name="Greenwood S.J."/>
            <person name="Moroz L.L."/>
            <person name="Walt D.R."/>
            <person name="Bodnar A.G."/>
        </authorList>
    </citation>
    <scope>NUCLEOTIDE SEQUENCE</scope>
    <source>
        <strain evidence="1">GMGI-L3</strain>
    </source>
</reference>
<evidence type="ECO:0000313" key="2">
    <source>
        <dbReference type="Proteomes" id="UP000747542"/>
    </source>
</evidence>